<gene>
    <name evidence="10" type="ORF">G5B36_25440</name>
    <name evidence="9" type="ORF">L0N08_27575</name>
</gene>
<dbReference type="Proteomes" id="UP001299608">
    <property type="component" value="Unassembled WGS sequence"/>
</dbReference>
<sequence length="158" mass="18167">MFLLLLAVWIILNGKITVEICVLGALISAALFYFMCRYMEYGLRKELLLFRLTPLFIRYFWVLVKEIVRANVCVLKIIVSPELEPEPAFVYFDVKFRTGLAKVMLADSITLTPGTITVSVENDRFCVHCLDRELAEGMEDSVFVGLLLEMEAVESRWM</sequence>
<dbReference type="EMBL" id="JAKNGE010000054">
    <property type="protein sequence ID" value="MCG4749173.1"/>
    <property type="molecule type" value="Genomic_DNA"/>
</dbReference>
<organism evidence="9 12">
    <name type="scientific">Enterocloster aldenensis</name>
    <dbReference type="NCBI Taxonomy" id="358742"/>
    <lineage>
        <taxon>Bacteria</taxon>
        <taxon>Bacillati</taxon>
        <taxon>Bacillota</taxon>
        <taxon>Clostridia</taxon>
        <taxon>Lachnospirales</taxon>
        <taxon>Lachnospiraceae</taxon>
        <taxon>Enterocloster</taxon>
    </lineage>
</organism>
<dbReference type="GO" id="GO:0015297">
    <property type="term" value="F:antiporter activity"/>
    <property type="evidence" value="ECO:0007669"/>
    <property type="project" value="UniProtKB-KW"/>
</dbReference>
<keyword evidence="6 8" id="KW-1133">Transmembrane helix</keyword>
<reference evidence="9" key="3">
    <citation type="submission" date="2022-01" db="EMBL/GenBank/DDBJ databases">
        <title>Collection of gut derived symbiotic bacterial strains cultured from healthy donors.</title>
        <authorList>
            <person name="Lin H."/>
            <person name="Kohout C."/>
            <person name="Waligurski E."/>
            <person name="Pamer E.G."/>
        </authorList>
    </citation>
    <scope>NUCLEOTIDE SEQUENCE</scope>
    <source>
        <strain evidence="9">DFI.6.55</strain>
    </source>
</reference>
<keyword evidence="7 8" id="KW-0472">Membrane</keyword>
<evidence type="ECO:0000256" key="3">
    <source>
        <dbReference type="ARBA" id="ARBA00022449"/>
    </source>
</evidence>
<accession>A0AAW5BYS3</accession>
<name>A0AAW5BYS3_9FIRM</name>
<dbReference type="EMBL" id="JAAITT010000054">
    <property type="protein sequence ID" value="NSJ52009.1"/>
    <property type="molecule type" value="Genomic_DNA"/>
</dbReference>
<comment type="similarity">
    <text evidence="2">Belongs to the CPA3 antiporters (TC 2.A.63) subunit E family.</text>
</comment>
<keyword evidence="11" id="KW-1185">Reference proteome</keyword>
<keyword evidence="3" id="KW-0813">Transport</keyword>
<dbReference type="AlphaFoldDB" id="A0AAW5BYS3"/>
<evidence type="ECO:0000256" key="6">
    <source>
        <dbReference type="ARBA" id="ARBA00022989"/>
    </source>
</evidence>
<comment type="subcellular location">
    <subcellularLocation>
        <location evidence="1">Cell membrane</location>
        <topology evidence="1">Multi-pass membrane protein</topology>
    </subcellularLocation>
</comment>
<dbReference type="GO" id="GO:0005886">
    <property type="term" value="C:plasma membrane"/>
    <property type="evidence" value="ECO:0007669"/>
    <property type="project" value="UniProtKB-SubCell"/>
</dbReference>
<feature type="transmembrane region" description="Helical" evidence="8">
    <location>
        <begin position="47"/>
        <end position="64"/>
    </location>
</feature>
<evidence type="ECO:0000256" key="1">
    <source>
        <dbReference type="ARBA" id="ARBA00004651"/>
    </source>
</evidence>
<dbReference type="PIRSF" id="PIRSF019239">
    <property type="entry name" value="MrpE"/>
    <property type="match status" value="1"/>
</dbReference>
<reference evidence="10" key="2">
    <citation type="submission" date="2020-02" db="EMBL/GenBank/DDBJ databases">
        <authorList>
            <person name="Littmann E."/>
            <person name="Sorbara M."/>
        </authorList>
    </citation>
    <scope>NUCLEOTIDE SEQUENCE</scope>
    <source>
        <strain evidence="10">MSK.1.17</strain>
    </source>
</reference>
<comment type="caution">
    <text evidence="9">The sequence shown here is derived from an EMBL/GenBank/DDBJ whole genome shotgun (WGS) entry which is preliminary data.</text>
</comment>
<reference evidence="10 11" key="1">
    <citation type="journal article" date="2020" name="Cell Host Microbe">
        <title>Functional and Genomic Variation between Human-Derived Isolates of Lachnospiraceae Reveals Inter- and Intra-Species Diversity.</title>
        <authorList>
            <person name="Sorbara M.T."/>
            <person name="Littmann E.R."/>
            <person name="Fontana E."/>
            <person name="Moody T.U."/>
            <person name="Kohout C.E."/>
            <person name="Gjonbalaj M."/>
            <person name="Eaton V."/>
            <person name="Seok R."/>
            <person name="Leiner I.M."/>
            <person name="Pamer E.G."/>
        </authorList>
    </citation>
    <scope>NUCLEOTIDE SEQUENCE [LARGE SCALE GENOMIC DNA]</scope>
    <source>
        <strain evidence="10 11">MSK.1.17</strain>
    </source>
</reference>
<keyword evidence="4" id="KW-1003">Cell membrane</keyword>
<keyword evidence="3" id="KW-0050">Antiport</keyword>
<dbReference type="GO" id="GO:0008324">
    <property type="term" value="F:monoatomic cation transmembrane transporter activity"/>
    <property type="evidence" value="ECO:0007669"/>
    <property type="project" value="InterPro"/>
</dbReference>
<dbReference type="PANTHER" id="PTHR34584:SF1">
    <property type="entry name" value="NA(+)_H(+) ANTIPORTER SUBUNIT E1"/>
    <property type="match status" value="1"/>
</dbReference>
<evidence type="ECO:0000313" key="12">
    <source>
        <dbReference type="Proteomes" id="UP001299608"/>
    </source>
</evidence>
<dbReference type="Pfam" id="PF01899">
    <property type="entry name" value="MNHE"/>
    <property type="match status" value="1"/>
</dbReference>
<protein>
    <submittedName>
        <fullName evidence="9">Na+/H+ antiporter subunit E</fullName>
    </submittedName>
</protein>
<dbReference type="InterPro" id="IPR002758">
    <property type="entry name" value="Cation_antiport_E"/>
</dbReference>
<evidence type="ECO:0000313" key="10">
    <source>
        <dbReference type="EMBL" id="NSJ52009.1"/>
    </source>
</evidence>
<evidence type="ECO:0000256" key="8">
    <source>
        <dbReference type="SAM" id="Phobius"/>
    </source>
</evidence>
<dbReference type="RefSeq" id="WP_117560913.1">
    <property type="nucleotide sequence ID" value="NZ_CAXTHN010000065.1"/>
</dbReference>
<evidence type="ECO:0000256" key="7">
    <source>
        <dbReference type="ARBA" id="ARBA00023136"/>
    </source>
</evidence>
<evidence type="ECO:0000256" key="2">
    <source>
        <dbReference type="ARBA" id="ARBA00006228"/>
    </source>
</evidence>
<proteinExistence type="inferred from homology"/>
<feature type="transmembrane region" description="Helical" evidence="8">
    <location>
        <begin position="6"/>
        <end position="35"/>
    </location>
</feature>
<evidence type="ECO:0000256" key="4">
    <source>
        <dbReference type="ARBA" id="ARBA00022475"/>
    </source>
</evidence>
<evidence type="ECO:0000313" key="11">
    <source>
        <dbReference type="Proteomes" id="UP000669239"/>
    </source>
</evidence>
<dbReference type="PANTHER" id="PTHR34584">
    <property type="entry name" value="NA(+)/H(+) ANTIPORTER SUBUNIT E1"/>
    <property type="match status" value="1"/>
</dbReference>
<dbReference type="Proteomes" id="UP000669239">
    <property type="component" value="Unassembled WGS sequence"/>
</dbReference>
<keyword evidence="5 8" id="KW-0812">Transmembrane</keyword>
<evidence type="ECO:0000256" key="5">
    <source>
        <dbReference type="ARBA" id="ARBA00022692"/>
    </source>
</evidence>
<evidence type="ECO:0000313" key="9">
    <source>
        <dbReference type="EMBL" id="MCG4749173.1"/>
    </source>
</evidence>